<evidence type="ECO:0000313" key="6">
    <source>
        <dbReference type="EMBL" id="OPJ59343.1"/>
    </source>
</evidence>
<dbReference type="PROSITE" id="PS00759">
    <property type="entry name" value="ARGE_DAPE_CPG2_2"/>
    <property type="match status" value="1"/>
</dbReference>
<comment type="caution">
    <text evidence="6">The sequence shown here is derived from an EMBL/GenBank/DDBJ whole genome shotgun (WGS) entry which is preliminary data.</text>
</comment>
<accession>A0A1V4IHB1</accession>
<comment type="cofactor">
    <cofactor evidence="1">
        <name>Zn(2+)</name>
        <dbReference type="ChEBI" id="CHEBI:29105"/>
    </cofactor>
</comment>
<dbReference type="Pfam" id="PF01546">
    <property type="entry name" value="Peptidase_M20"/>
    <property type="match status" value="1"/>
</dbReference>
<keyword evidence="4 6" id="KW-0378">Hydrolase</keyword>
<keyword evidence="3" id="KW-0479">Metal-binding</keyword>
<evidence type="ECO:0000256" key="1">
    <source>
        <dbReference type="ARBA" id="ARBA00001947"/>
    </source>
</evidence>
<name>A0A1V4IHB1_9CLOT</name>
<dbReference type="AlphaFoldDB" id="A0A1V4IHB1"/>
<dbReference type="GO" id="GO:0006508">
    <property type="term" value="P:proteolysis"/>
    <property type="evidence" value="ECO:0007669"/>
    <property type="project" value="UniProtKB-KW"/>
</dbReference>
<evidence type="ECO:0000256" key="5">
    <source>
        <dbReference type="ARBA" id="ARBA00023049"/>
    </source>
</evidence>
<sequence>MSFFEETEKLTIDLVNIPSVTNSEGERRVAEKILEYINGIEYFKKHKEFVWGVPIEGDKYGRMNVFALLKGKKGDYKNTIILHGHIDTVGVEDYGDLSSYAFDPVTLKEKLHKIALSKDVKKDLESGDWMFGRGANDMKSGVAAHLVTLKELSKLEDKLEGNILFMANPGEETQHTGMINSLDMLEKLKREHGLEYMVAINNDYTSPLYEGDTNRYIYTGTVGKLLPSFYIYGSETHVGQCFEGLDPNLIAAELIKEINYNTDLCDEYNNEYTVPPIALKLKDLKTEYNVQTPLVSYVYFNYMIHSIAIEKVMELLFGIAERCFKNVLEHLDEEYRSYCKKVNLEYKKLPWVPKVTTYTELYERVKNKLGDKLDEEIRQIIDNMLQEDADSREIALNVVNKVRELSEDKEPEIVFFFSPPYCPHSTIRATDEAENILLNEIKVSVNGFVRDENIPEFKILQFFPSLSDSSYLKIQDNRESIETLIKNMPDWGKAYSIPVDKIKNLSIPAVNFGIYGKDAHKWTERVYKPYSFEILPKLLIHVIKELL</sequence>
<protein>
    <submittedName>
        <fullName evidence="6">Succinyl-diaminopimelate desuccinylase</fullName>
        <ecNumber evidence="6">3.5.1.18</ecNumber>
    </submittedName>
</protein>
<dbReference type="PANTHER" id="PTHR42994">
    <property type="entry name" value="PEPTIDASE T"/>
    <property type="match status" value="1"/>
</dbReference>
<dbReference type="GO" id="GO:0046872">
    <property type="term" value="F:metal ion binding"/>
    <property type="evidence" value="ECO:0007669"/>
    <property type="project" value="UniProtKB-KW"/>
</dbReference>
<dbReference type="Proteomes" id="UP000190080">
    <property type="component" value="Unassembled WGS sequence"/>
</dbReference>
<evidence type="ECO:0000256" key="4">
    <source>
        <dbReference type="ARBA" id="ARBA00022801"/>
    </source>
</evidence>
<dbReference type="Gene3D" id="3.40.630.10">
    <property type="entry name" value="Zn peptidases"/>
    <property type="match status" value="1"/>
</dbReference>
<keyword evidence="7" id="KW-1185">Reference proteome</keyword>
<proteinExistence type="predicted"/>
<evidence type="ECO:0000313" key="7">
    <source>
        <dbReference type="Proteomes" id="UP000190080"/>
    </source>
</evidence>
<dbReference type="InterPro" id="IPR001261">
    <property type="entry name" value="ArgE/DapE_CS"/>
</dbReference>
<organism evidence="6 7">
    <name type="scientific">Clostridium oryzae</name>
    <dbReference type="NCBI Taxonomy" id="1450648"/>
    <lineage>
        <taxon>Bacteria</taxon>
        <taxon>Bacillati</taxon>
        <taxon>Bacillota</taxon>
        <taxon>Clostridia</taxon>
        <taxon>Eubacteriales</taxon>
        <taxon>Clostridiaceae</taxon>
        <taxon>Clostridium</taxon>
    </lineage>
</organism>
<reference evidence="6 7" key="1">
    <citation type="submission" date="2017-03" db="EMBL/GenBank/DDBJ databases">
        <title>Genome sequence of Clostridium oryzae DSM 28571.</title>
        <authorList>
            <person name="Poehlein A."/>
            <person name="Daniel R."/>
        </authorList>
    </citation>
    <scope>NUCLEOTIDE SEQUENCE [LARGE SCALE GENOMIC DNA]</scope>
    <source>
        <strain evidence="6 7">DSM 28571</strain>
    </source>
</reference>
<dbReference type="GO" id="GO:0008237">
    <property type="term" value="F:metallopeptidase activity"/>
    <property type="evidence" value="ECO:0007669"/>
    <property type="project" value="UniProtKB-KW"/>
</dbReference>
<dbReference type="PANTHER" id="PTHR42994:SF2">
    <property type="entry name" value="PEPTIDASE"/>
    <property type="match status" value="1"/>
</dbReference>
<evidence type="ECO:0000256" key="3">
    <source>
        <dbReference type="ARBA" id="ARBA00022723"/>
    </source>
</evidence>
<dbReference type="EMBL" id="MZGV01000046">
    <property type="protein sequence ID" value="OPJ59343.1"/>
    <property type="molecule type" value="Genomic_DNA"/>
</dbReference>
<keyword evidence="2" id="KW-0645">Protease</keyword>
<dbReference type="STRING" id="1450648.CLORY_33520"/>
<dbReference type="InterPro" id="IPR012166">
    <property type="entry name" value="Uncharacterised_RocB"/>
</dbReference>
<dbReference type="GO" id="GO:0009014">
    <property type="term" value="F:succinyl-diaminopimelate desuccinylase activity"/>
    <property type="evidence" value="ECO:0007669"/>
    <property type="project" value="UniProtKB-EC"/>
</dbReference>
<dbReference type="OrthoDB" id="9815360at2"/>
<evidence type="ECO:0000256" key="2">
    <source>
        <dbReference type="ARBA" id="ARBA00022670"/>
    </source>
</evidence>
<dbReference type="PIRSF" id="PIRSF010386">
    <property type="entry name" value="RocB"/>
    <property type="match status" value="1"/>
</dbReference>
<dbReference type="SUPFAM" id="SSF53187">
    <property type="entry name" value="Zn-dependent exopeptidases"/>
    <property type="match status" value="1"/>
</dbReference>
<dbReference type="RefSeq" id="WP_079426598.1">
    <property type="nucleotide sequence ID" value="NZ_MZGV01000046.1"/>
</dbReference>
<keyword evidence="5" id="KW-0482">Metalloprotease</keyword>
<dbReference type="InterPro" id="IPR002933">
    <property type="entry name" value="Peptidase_M20"/>
</dbReference>
<gene>
    <name evidence="6" type="primary">dapE</name>
    <name evidence="6" type="ORF">CLORY_33520</name>
</gene>
<dbReference type="EC" id="3.5.1.18" evidence="6"/>